<evidence type="ECO:0000256" key="4">
    <source>
        <dbReference type="ARBA" id="ARBA00023242"/>
    </source>
</evidence>
<dbReference type="EC" id="3.1.3.16" evidence="2"/>
<evidence type="ECO:0000313" key="8">
    <source>
        <dbReference type="Proteomes" id="UP000554482"/>
    </source>
</evidence>
<keyword evidence="8" id="KW-1185">Reference proteome</keyword>
<accession>A0A7J6V8F8</accession>
<comment type="catalytic activity">
    <reaction evidence="5">
        <text>O-phospho-L-seryl-[protein] + H2O = L-seryl-[protein] + phosphate</text>
        <dbReference type="Rhea" id="RHEA:20629"/>
        <dbReference type="Rhea" id="RHEA-COMP:9863"/>
        <dbReference type="Rhea" id="RHEA-COMP:11604"/>
        <dbReference type="ChEBI" id="CHEBI:15377"/>
        <dbReference type="ChEBI" id="CHEBI:29999"/>
        <dbReference type="ChEBI" id="CHEBI:43474"/>
        <dbReference type="ChEBI" id="CHEBI:83421"/>
        <dbReference type="EC" id="3.1.3.16"/>
    </reaction>
</comment>
<gene>
    <name evidence="7" type="ORF">FRX31_029077</name>
</gene>
<keyword evidence="3" id="KW-0378">Hydrolase</keyword>
<proteinExistence type="predicted"/>
<evidence type="ECO:0000256" key="5">
    <source>
        <dbReference type="ARBA" id="ARBA00047761"/>
    </source>
</evidence>
<comment type="subcellular location">
    <subcellularLocation>
        <location evidence="1">Nucleus</location>
    </subcellularLocation>
</comment>
<dbReference type="EMBL" id="JABWDY010036295">
    <property type="protein sequence ID" value="KAF5181336.1"/>
    <property type="molecule type" value="Genomic_DNA"/>
</dbReference>
<name>A0A7J6V8F8_THATH</name>
<dbReference type="InterPro" id="IPR039189">
    <property type="entry name" value="Fcp1"/>
</dbReference>
<evidence type="ECO:0000313" key="7">
    <source>
        <dbReference type="EMBL" id="KAF5181336.1"/>
    </source>
</evidence>
<reference evidence="7 8" key="1">
    <citation type="submission" date="2020-06" db="EMBL/GenBank/DDBJ databases">
        <title>Transcriptomic and genomic resources for Thalictrum thalictroides and T. hernandezii: Facilitating candidate gene discovery in an emerging model plant lineage.</title>
        <authorList>
            <person name="Arias T."/>
            <person name="Riano-Pachon D.M."/>
            <person name="Di Stilio V.S."/>
        </authorList>
    </citation>
    <scope>NUCLEOTIDE SEQUENCE [LARGE SCALE GENOMIC DNA]</scope>
    <source>
        <strain evidence="8">cv. WT478/WT964</strain>
        <tissue evidence="7">Leaves</tissue>
    </source>
</reference>
<sequence length="108" mass="12900">MDICEDSWLHIKHNLVLIERYTYFPRKELHKRHKTQSLLKCDLDEQVEDGTLTYTLAVWLFLDENIDVRKLLATEKKRILAGCRIVFNGLFGLQEANPQKYDRWHLAE</sequence>
<evidence type="ECO:0000256" key="3">
    <source>
        <dbReference type="ARBA" id="ARBA00022801"/>
    </source>
</evidence>
<dbReference type="AlphaFoldDB" id="A0A7J6V8F8"/>
<dbReference type="PANTHER" id="PTHR23081:SF2">
    <property type="entry name" value="RNA POLYMERASE II C-TERMINAL DOMAIN PHOSPHATASE-LIKE 3"/>
    <property type="match status" value="1"/>
</dbReference>
<dbReference type="GO" id="GO:0008420">
    <property type="term" value="F:RNA polymerase II CTD heptapeptide repeat phosphatase activity"/>
    <property type="evidence" value="ECO:0007669"/>
    <property type="project" value="InterPro"/>
</dbReference>
<evidence type="ECO:0000256" key="6">
    <source>
        <dbReference type="ARBA" id="ARBA00048336"/>
    </source>
</evidence>
<dbReference type="OrthoDB" id="10249888at2759"/>
<organism evidence="7 8">
    <name type="scientific">Thalictrum thalictroides</name>
    <name type="common">Rue-anemone</name>
    <name type="synonym">Anemone thalictroides</name>
    <dbReference type="NCBI Taxonomy" id="46969"/>
    <lineage>
        <taxon>Eukaryota</taxon>
        <taxon>Viridiplantae</taxon>
        <taxon>Streptophyta</taxon>
        <taxon>Embryophyta</taxon>
        <taxon>Tracheophyta</taxon>
        <taxon>Spermatophyta</taxon>
        <taxon>Magnoliopsida</taxon>
        <taxon>Ranunculales</taxon>
        <taxon>Ranunculaceae</taxon>
        <taxon>Thalictroideae</taxon>
        <taxon>Thalictrum</taxon>
    </lineage>
</organism>
<dbReference type="PANTHER" id="PTHR23081">
    <property type="entry name" value="RNA POLYMERASE II CTD PHOSPHATASE"/>
    <property type="match status" value="1"/>
</dbReference>
<protein>
    <recommendedName>
        <fullName evidence="2">protein-serine/threonine phosphatase</fullName>
        <ecNumber evidence="2">3.1.3.16</ecNumber>
    </recommendedName>
</protein>
<evidence type="ECO:0000256" key="1">
    <source>
        <dbReference type="ARBA" id="ARBA00004123"/>
    </source>
</evidence>
<evidence type="ECO:0000256" key="2">
    <source>
        <dbReference type="ARBA" id="ARBA00013081"/>
    </source>
</evidence>
<dbReference type="Proteomes" id="UP000554482">
    <property type="component" value="Unassembled WGS sequence"/>
</dbReference>
<dbReference type="GO" id="GO:0005634">
    <property type="term" value="C:nucleus"/>
    <property type="evidence" value="ECO:0007669"/>
    <property type="project" value="UniProtKB-SubCell"/>
</dbReference>
<comment type="caution">
    <text evidence="7">The sequence shown here is derived from an EMBL/GenBank/DDBJ whole genome shotgun (WGS) entry which is preliminary data.</text>
</comment>
<keyword evidence="4" id="KW-0539">Nucleus</keyword>
<comment type="catalytic activity">
    <reaction evidence="6">
        <text>O-phospho-L-threonyl-[protein] + H2O = L-threonyl-[protein] + phosphate</text>
        <dbReference type="Rhea" id="RHEA:47004"/>
        <dbReference type="Rhea" id="RHEA-COMP:11060"/>
        <dbReference type="Rhea" id="RHEA-COMP:11605"/>
        <dbReference type="ChEBI" id="CHEBI:15377"/>
        <dbReference type="ChEBI" id="CHEBI:30013"/>
        <dbReference type="ChEBI" id="CHEBI:43474"/>
        <dbReference type="ChEBI" id="CHEBI:61977"/>
        <dbReference type="EC" id="3.1.3.16"/>
    </reaction>
</comment>